<dbReference type="KEGG" id="shaw:CEB94_39585"/>
<accession>A0A6G5RQY9</accession>
<dbReference type="EMBL" id="CP021978">
    <property type="protein sequence ID" value="QCD60196.1"/>
    <property type="molecule type" value="Genomic_DNA"/>
</dbReference>
<gene>
    <name evidence="2" type="ORF">CEB94_39585</name>
</gene>
<feature type="compositionally biased region" description="Basic and acidic residues" evidence="1">
    <location>
        <begin position="25"/>
        <end position="44"/>
    </location>
</feature>
<protein>
    <submittedName>
        <fullName evidence="2">Uncharacterized protein</fullName>
    </submittedName>
</protein>
<evidence type="ECO:0000256" key="1">
    <source>
        <dbReference type="SAM" id="MobiDB-lite"/>
    </source>
</evidence>
<dbReference type="RefSeq" id="WP_175436655.1">
    <property type="nucleotide sequence ID" value="NZ_CP021978.1"/>
</dbReference>
<organism evidence="2 3">
    <name type="scientific">Streptomyces hawaiiensis</name>
    <dbReference type="NCBI Taxonomy" id="67305"/>
    <lineage>
        <taxon>Bacteria</taxon>
        <taxon>Bacillati</taxon>
        <taxon>Actinomycetota</taxon>
        <taxon>Actinomycetes</taxon>
        <taxon>Kitasatosporales</taxon>
        <taxon>Streptomycetaceae</taxon>
        <taxon>Streptomyces</taxon>
    </lineage>
</organism>
<evidence type="ECO:0000313" key="3">
    <source>
        <dbReference type="Proteomes" id="UP000495940"/>
    </source>
</evidence>
<name>A0A6G5RQY9_9ACTN</name>
<keyword evidence="3" id="KW-1185">Reference proteome</keyword>
<feature type="region of interest" description="Disordered" evidence="1">
    <location>
        <begin position="1"/>
        <end position="62"/>
    </location>
</feature>
<sequence length="62" mass="6404">MSNPQEPEQRRSQKGGGTPQQSGEIKARETEAKGRGDHGTDKGGKGGGEGGGVPPDQQPEHP</sequence>
<dbReference type="AlphaFoldDB" id="A0A6G5RQY9"/>
<proteinExistence type="predicted"/>
<reference evidence="2 3" key="1">
    <citation type="submission" date="2017-06" db="EMBL/GenBank/DDBJ databases">
        <title>Complete Genome Sequence of Streptomyces hawaiiensis NRRL 15010 and insights into acyldepsipeptides biosynthesis.</title>
        <authorList>
            <person name="Mariita R.M."/>
            <person name="Sello J.K."/>
        </authorList>
    </citation>
    <scope>NUCLEOTIDE SEQUENCE [LARGE SCALE GENOMIC DNA]</scope>
    <source>
        <strain evidence="2 3">ATCC 12236</strain>
    </source>
</reference>
<evidence type="ECO:0000313" key="2">
    <source>
        <dbReference type="EMBL" id="QCD60196.1"/>
    </source>
</evidence>
<dbReference type="Proteomes" id="UP000495940">
    <property type="component" value="Chromosome"/>
</dbReference>